<comment type="caution">
    <text evidence="3">The sequence shown here is derived from an EMBL/GenBank/DDBJ whole genome shotgun (WGS) entry which is preliminary data.</text>
</comment>
<feature type="transmembrane region" description="Helical" evidence="1">
    <location>
        <begin position="154"/>
        <end position="174"/>
    </location>
</feature>
<evidence type="ECO:0000313" key="4">
    <source>
        <dbReference type="Proteomes" id="UP000521872"/>
    </source>
</evidence>
<evidence type="ECO:0000259" key="2">
    <source>
        <dbReference type="Pfam" id="PF20152"/>
    </source>
</evidence>
<dbReference type="EMBL" id="JAACJL010000002">
    <property type="protein sequence ID" value="KAF4622498.1"/>
    <property type="molecule type" value="Genomic_DNA"/>
</dbReference>
<accession>A0A8H4VTZ9</accession>
<keyword evidence="1" id="KW-0812">Transmembrane</keyword>
<sequence>MLIVPHSDLRLYGLTAVQTWFYFASYPKDPLRSKLLVSTLCLLDTIHTVLTSYTTYFYLVRPINYFEVTRFDISGLHNTKMQVTHYYSPSSLLFIHWSVLTSPFLPSSEILKYSFVDFPSRSIPVSVMVSNTIEIIVQSYFLHKIIILSRGTLLWRALASLIGILVVAHLGAAVEITILTFTAKTFAKLPQSKYYSAIPLAVTNICVNVLINGSLVYLLRGHRSGIRRTDNVVKRLIIYAAHRCLLISCLEIVEIIVFSSLTHTLWYLGIDFVMAKLYCNSLLVSLNNRLGGVTNIPGRDAKSATSIRFSVLAPRTNSTGIDIENSAVPSAQDEAMTQKTEKCVL</sequence>
<feature type="transmembrane region" description="Helical" evidence="1">
    <location>
        <begin position="240"/>
        <end position="259"/>
    </location>
</feature>
<dbReference type="InterPro" id="IPR045339">
    <property type="entry name" value="DUF6534"/>
</dbReference>
<reference evidence="3 4" key="1">
    <citation type="submission" date="2019-12" db="EMBL/GenBank/DDBJ databases">
        <authorList>
            <person name="Floudas D."/>
            <person name="Bentzer J."/>
            <person name="Ahren D."/>
            <person name="Johansson T."/>
            <person name="Persson P."/>
            <person name="Tunlid A."/>
        </authorList>
    </citation>
    <scope>NUCLEOTIDE SEQUENCE [LARGE SCALE GENOMIC DNA]</scope>
    <source>
        <strain evidence="3 4">CBS 102.39</strain>
    </source>
</reference>
<feature type="domain" description="DUF6534" evidence="2">
    <location>
        <begin position="205"/>
        <end position="289"/>
    </location>
</feature>
<evidence type="ECO:0000256" key="1">
    <source>
        <dbReference type="SAM" id="Phobius"/>
    </source>
</evidence>
<protein>
    <recommendedName>
        <fullName evidence="2">DUF6534 domain-containing protein</fullName>
    </recommendedName>
</protein>
<feature type="transmembrane region" description="Helical" evidence="1">
    <location>
        <begin position="194"/>
        <end position="219"/>
    </location>
</feature>
<dbReference type="Proteomes" id="UP000521872">
    <property type="component" value="Unassembled WGS sequence"/>
</dbReference>
<proteinExistence type="predicted"/>
<keyword evidence="1" id="KW-1133">Transmembrane helix</keyword>
<name>A0A8H4VTZ9_9AGAR</name>
<dbReference type="PANTHER" id="PTHR40465:SF1">
    <property type="entry name" value="DUF6534 DOMAIN-CONTAINING PROTEIN"/>
    <property type="match status" value="1"/>
</dbReference>
<evidence type="ECO:0000313" key="3">
    <source>
        <dbReference type="EMBL" id="KAF4622498.1"/>
    </source>
</evidence>
<gene>
    <name evidence="3" type="ORF">D9613_009330</name>
</gene>
<dbReference type="AlphaFoldDB" id="A0A8H4VTZ9"/>
<keyword evidence="4" id="KW-1185">Reference proteome</keyword>
<dbReference type="PANTHER" id="PTHR40465">
    <property type="entry name" value="CHROMOSOME 1, WHOLE GENOME SHOTGUN SEQUENCE"/>
    <property type="match status" value="1"/>
</dbReference>
<keyword evidence="1" id="KW-0472">Membrane</keyword>
<dbReference type="Pfam" id="PF20152">
    <property type="entry name" value="DUF6534"/>
    <property type="match status" value="1"/>
</dbReference>
<organism evidence="3 4">
    <name type="scientific">Agrocybe pediades</name>
    <dbReference type="NCBI Taxonomy" id="84607"/>
    <lineage>
        <taxon>Eukaryota</taxon>
        <taxon>Fungi</taxon>
        <taxon>Dikarya</taxon>
        <taxon>Basidiomycota</taxon>
        <taxon>Agaricomycotina</taxon>
        <taxon>Agaricomycetes</taxon>
        <taxon>Agaricomycetidae</taxon>
        <taxon>Agaricales</taxon>
        <taxon>Agaricineae</taxon>
        <taxon>Strophariaceae</taxon>
        <taxon>Agrocybe</taxon>
    </lineage>
</organism>